<dbReference type="Pfam" id="PF03706">
    <property type="entry name" value="LPG_synthase_TM"/>
    <property type="match status" value="1"/>
</dbReference>
<dbReference type="Proteomes" id="UP000185639">
    <property type="component" value="Unassembled WGS sequence"/>
</dbReference>
<dbReference type="AlphaFoldDB" id="A0A1N7L253"/>
<keyword evidence="3 6" id="KW-0812">Transmembrane</keyword>
<evidence type="ECO:0000256" key="2">
    <source>
        <dbReference type="ARBA" id="ARBA00022475"/>
    </source>
</evidence>
<reference evidence="8" key="1">
    <citation type="submission" date="2017-01" db="EMBL/GenBank/DDBJ databases">
        <authorList>
            <person name="Varghese N."/>
            <person name="Submissions S."/>
        </authorList>
    </citation>
    <scope>NUCLEOTIDE SEQUENCE [LARGE SCALE GENOMIC DNA]</scope>
    <source>
        <strain evidence="8">DSM 24913</strain>
    </source>
</reference>
<name>A0A1N7L253_9GAMM</name>
<dbReference type="PANTHER" id="PTHR39087:SF2">
    <property type="entry name" value="UPF0104 MEMBRANE PROTEIN MJ1595"/>
    <property type="match status" value="1"/>
</dbReference>
<dbReference type="GO" id="GO:0005886">
    <property type="term" value="C:plasma membrane"/>
    <property type="evidence" value="ECO:0007669"/>
    <property type="project" value="UniProtKB-SubCell"/>
</dbReference>
<dbReference type="PANTHER" id="PTHR39087">
    <property type="entry name" value="UPF0104 MEMBRANE PROTEIN MJ1595"/>
    <property type="match status" value="1"/>
</dbReference>
<dbReference type="InterPro" id="IPR022791">
    <property type="entry name" value="L-PG_synthase/AglD"/>
</dbReference>
<feature type="transmembrane region" description="Helical" evidence="6">
    <location>
        <begin position="42"/>
        <end position="61"/>
    </location>
</feature>
<feature type="transmembrane region" description="Helical" evidence="6">
    <location>
        <begin position="118"/>
        <end position="140"/>
    </location>
</feature>
<evidence type="ECO:0000313" key="7">
    <source>
        <dbReference type="EMBL" id="SIS67861.1"/>
    </source>
</evidence>
<keyword evidence="2" id="KW-1003">Cell membrane</keyword>
<keyword evidence="5 6" id="KW-0472">Membrane</keyword>
<evidence type="ECO:0000256" key="3">
    <source>
        <dbReference type="ARBA" id="ARBA00022692"/>
    </source>
</evidence>
<gene>
    <name evidence="7" type="ORF">SAMN05421686_103235</name>
</gene>
<accession>A0A1N7L253</accession>
<feature type="transmembrane region" description="Helical" evidence="6">
    <location>
        <begin position="146"/>
        <end position="164"/>
    </location>
</feature>
<keyword evidence="8" id="KW-1185">Reference proteome</keyword>
<protein>
    <submittedName>
        <fullName evidence="7">Uncharacterized membrane protein YbhN, UPF0104 family</fullName>
    </submittedName>
</protein>
<dbReference type="EMBL" id="FTOH01000003">
    <property type="protein sequence ID" value="SIS67861.1"/>
    <property type="molecule type" value="Genomic_DNA"/>
</dbReference>
<evidence type="ECO:0000313" key="8">
    <source>
        <dbReference type="Proteomes" id="UP000185639"/>
    </source>
</evidence>
<sequence length="304" mass="33595">MLTSWKFWLGTALLFGLIWLVEAHYGWARIAESWQAIEPRQLGIALSLMLVSYLLRALRFYDFFGSYTKGQFAPLLRITVLHNFFNNLLPMRSGEATFPLLMKQQYQVPYRHSGPALLWLRLLDLYVLLALAFISLQSLMPWGSEVRYALAGAVLAAPLLALILQETVRKHLQSGEGWKAKALELMTALPDNPFTFIRALLWTIINWVVKLAVFSWLLSAFTGLTLSASWSGATTGELSSVLPIHGLAGAGTYEAGVLAGLLPWGIESGPALAAAVNLHLFVLGSTFILTGLLTLATQRSVIKH</sequence>
<evidence type="ECO:0000256" key="1">
    <source>
        <dbReference type="ARBA" id="ARBA00004651"/>
    </source>
</evidence>
<keyword evidence="4 6" id="KW-1133">Transmembrane helix</keyword>
<dbReference type="RefSeq" id="WP_217693574.1">
    <property type="nucleotide sequence ID" value="NZ_FTOH01000003.1"/>
</dbReference>
<feature type="transmembrane region" description="Helical" evidence="6">
    <location>
        <begin position="199"/>
        <end position="221"/>
    </location>
</feature>
<dbReference type="STRING" id="484498.SAMN05421686_103235"/>
<comment type="subcellular location">
    <subcellularLocation>
        <location evidence="1">Cell membrane</location>
        <topology evidence="1">Multi-pass membrane protein</topology>
    </subcellularLocation>
</comment>
<feature type="transmembrane region" description="Helical" evidence="6">
    <location>
        <begin position="271"/>
        <end position="296"/>
    </location>
</feature>
<proteinExistence type="predicted"/>
<organism evidence="7 8">
    <name type="scientific">Thalassolituus maritimus</name>
    <dbReference type="NCBI Taxonomy" id="484498"/>
    <lineage>
        <taxon>Bacteria</taxon>
        <taxon>Pseudomonadati</taxon>
        <taxon>Pseudomonadota</taxon>
        <taxon>Gammaproteobacteria</taxon>
        <taxon>Oceanospirillales</taxon>
        <taxon>Oceanospirillaceae</taxon>
        <taxon>Thalassolituus</taxon>
    </lineage>
</organism>
<evidence type="ECO:0000256" key="6">
    <source>
        <dbReference type="SAM" id="Phobius"/>
    </source>
</evidence>
<evidence type="ECO:0000256" key="5">
    <source>
        <dbReference type="ARBA" id="ARBA00023136"/>
    </source>
</evidence>
<evidence type="ECO:0000256" key="4">
    <source>
        <dbReference type="ARBA" id="ARBA00022989"/>
    </source>
</evidence>